<dbReference type="Pfam" id="PF00665">
    <property type="entry name" value="rve"/>
    <property type="match status" value="1"/>
</dbReference>
<dbReference type="Gene3D" id="3.30.420.10">
    <property type="entry name" value="Ribonuclease H-like superfamily/Ribonuclease H"/>
    <property type="match status" value="1"/>
</dbReference>
<dbReference type="GeneTree" id="ENSGT00940000163772"/>
<dbReference type="InterPro" id="IPR036397">
    <property type="entry name" value="RNaseH_sf"/>
</dbReference>
<protein>
    <recommendedName>
        <fullName evidence="16">Gypsy retrotransposon integrase-like protein 1</fullName>
    </recommendedName>
</protein>
<dbReference type="InterPro" id="IPR001584">
    <property type="entry name" value="Integrase_cat-core"/>
</dbReference>
<dbReference type="Proteomes" id="UP000694548">
    <property type="component" value="Unassembled WGS sequence"/>
</dbReference>
<evidence type="ECO:0000313" key="19">
    <source>
        <dbReference type="Ensembl" id="ENSNFUP00015020706.1"/>
    </source>
</evidence>
<sequence length="545" mass="61420">MKLALEEWRHWLEGAEHPFVIWTDHKNLTHLKEAKRLNPCQYRWSLFFTRFNFVISYRPGSKNIKTDALSRQYSPEDDPVPVTILPPSCVVARLTWEIRDRVLEALRVDPGPGNGPPNRLFVPQVMRGRVIHWAHTGKFSIHPGVGRTLALIKRSFWWPSIYKDVKEYVLACHVCAQHKGNNHSPAGLLCPLPVPSRPWSRIALDFVCGLPASRGFNTILTIVDRFSKACHLVPLKSLPSSTITAQLLIKHVFRLHGIPEEILSDRGPQFISKVWKEFANALGARLALTSGFHPQTNGQCERMNQELGAMLHCVCATNPTSWSNHLAWMEYAHSSHVSTATGQSPFEASLGYQPSLFPLQSDSTITTPQFVRRARRAWTAAERNQQLADRHRRPAPVYTPGQMVWLSSRDLPIKATSKKFAPRFLGLFEIVAVPSPVTIHLDLLRSLRIHPIFQVSLIKPVATSPLCLTPDPPPPARYYKGSLVYQVRRILDSCPRGRGVQYLVDREGYGPEEHSWVPRAFIEDPSLISDFEASRTTAGAPGGAR</sequence>
<dbReference type="CDD" id="cd09274">
    <property type="entry name" value="RNase_HI_RT_Ty3"/>
    <property type="match status" value="1"/>
</dbReference>
<dbReference type="SUPFAM" id="SSF53098">
    <property type="entry name" value="Ribonuclease H-like"/>
    <property type="match status" value="1"/>
</dbReference>
<accession>A0A8C6LI56</accession>
<evidence type="ECO:0000256" key="16">
    <source>
        <dbReference type="ARBA" id="ARBA00039658"/>
    </source>
</evidence>
<evidence type="ECO:0000256" key="5">
    <source>
        <dbReference type="ARBA" id="ARBA00022722"/>
    </source>
</evidence>
<dbReference type="SUPFAM" id="SSF54160">
    <property type="entry name" value="Chromo domain-like"/>
    <property type="match status" value="1"/>
</dbReference>
<dbReference type="FunFam" id="3.30.420.10:FF:000032">
    <property type="entry name" value="Retrovirus-related Pol polyprotein from transposon 297-like Protein"/>
    <property type="match status" value="1"/>
</dbReference>
<keyword evidence="3" id="KW-0808">Transferase</keyword>
<dbReference type="PANTHER" id="PTHR37984:SF15">
    <property type="entry name" value="INTEGRASE CATALYTIC DOMAIN-CONTAINING PROTEIN"/>
    <property type="match status" value="1"/>
</dbReference>
<reference evidence="19" key="1">
    <citation type="submission" date="2025-08" db="UniProtKB">
        <authorList>
            <consortium name="Ensembl"/>
        </authorList>
    </citation>
    <scope>IDENTIFICATION</scope>
</reference>
<dbReference type="FunFam" id="1.10.340.70:FF:000001">
    <property type="entry name" value="Retrovirus-related Pol polyprotein from transposon gypsy-like Protein"/>
    <property type="match status" value="1"/>
</dbReference>
<dbReference type="InterPro" id="IPR041588">
    <property type="entry name" value="Integrase_H2C2"/>
</dbReference>
<dbReference type="InterPro" id="IPR041373">
    <property type="entry name" value="RT_RNaseH"/>
</dbReference>
<keyword evidence="7" id="KW-0064">Aspartyl protease</keyword>
<evidence type="ECO:0000259" key="17">
    <source>
        <dbReference type="PROSITE" id="PS50013"/>
    </source>
</evidence>
<keyword evidence="9" id="KW-0378">Hydrolase</keyword>
<comment type="subcellular location">
    <subcellularLocation>
        <location evidence="1">Nucleus</location>
    </subcellularLocation>
</comment>
<evidence type="ECO:0000256" key="11">
    <source>
        <dbReference type="ARBA" id="ARBA00022908"/>
    </source>
</evidence>
<dbReference type="InterPro" id="IPR000953">
    <property type="entry name" value="Chromo/chromo_shadow_dom"/>
</dbReference>
<dbReference type="InterPro" id="IPR016197">
    <property type="entry name" value="Chromo-like_dom_sf"/>
</dbReference>
<dbReference type="InterPro" id="IPR023780">
    <property type="entry name" value="Chromo_domain"/>
</dbReference>
<keyword evidence="11" id="KW-0229">DNA integration</keyword>
<dbReference type="GO" id="GO:0006310">
    <property type="term" value="P:DNA recombination"/>
    <property type="evidence" value="ECO:0007669"/>
    <property type="project" value="UniProtKB-KW"/>
</dbReference>
<evidence type="ECO:0000256" key="3">
    <source>
        <dbReference type="ARBA" id="ARBA00022679"/>
    </source>
</evidence>
<keyword evidence="2" id="KW-0645">Protease</keyword>
<dbReference type="GO" id="GO:0003887">
    <property type="term" value="F:DNA-directed DNA polymerase activity"/>
    <property type="evidence" value="ECO:0007669"/>
    <property type="project" value="UniProtKB-KW"/>
</dbReference>
<keyword evidence="20" id="KW-1185">Reference proteome</keyword>
<evidence type="ECO:0000256" key="4">
    <source>
        <dbReference type="ARBA" id="ARBA00022695"/>
    </source>
</evidence>
<feature type="domain" description="Chromo" evidence="17">
    <location>
        <begin position="485"/>
        <end position="543"/>
    </location>
</feature>
<dbReference type="GO" id="GO:0004190">
    <property type="term" value="F:aspartic-type endopeptidase activity"/>
    <property type="evidence" value="ECO:0007669"/>
    <property type="project" value="UniProtKB-KW"/>
</dbReference>
<evidence type="ECO:0000259" key="18">
    <source>
        <dbReference type="PROSITE" id="PS50994"/>
    </source>
</evidence>
<dbReference type="InterPro" id="IPR050951">
    <property type="entry name" value="Retrovirus_Pol_polyprotein"/>
</dbReference>
<dbReference type="PROSITE" id="PS50013">
    <property type="entry name" value="CHROMO_2"/>
    <property type="match status" value="1"/>
</dbReference>
<dbReference type="SMART" id="SM00298">
    <property type="entry name" value="CHROMO"/>
    <property type="match status" value="1"/>
</dbReference>
<evidence type="ECO:0000256" key="8">
    <source>
        <dbReference type="ARBA" id="ARBA00022759"/>
    </source>
</evidence>
<dbReference type="AlphaFoldDB" id="A0A8C6LI56"/>
<evidence type="ECO:0000313" key="20">
    <source>
        <dbReference type="Proteomes" id="UP000694548"/>
    </source>
</evidence>
<dbReference type="PROSITE" id="PS50994">
    <property type="entry name" value="INTEGRASE"/>
    <property type="match status" value="1"/>
</dbReference>
<dbReference type="InterPro" id="IPR012337">
    <property type="entry name" value="RNaseH-like_sf"/>
</dbReference>
<evidence type="ECO:0000256" key="9">
    <source>
        <dbReference type="ARBA" id="ARBA00022801"/>
    </source>
</evidence>
<keyword evidence="13" id="KW-0239">DNA-directed DNA polymerase</keyword>
<keyword evidence="6" id="KW-0479">Metal-binding</keyword>
<evidence type="ECO:0000256" key="13">
    <source>
        <dbReference type="ARBA" id="ARBA00022932"/>
    </source>
</evidence>
<keyword evidence="12" id="KW-0695">RNA-directed DNA polymerase</keyword>
<evidence type="ECO:0000256" key="7">
    <source>
        <dbReference type="ARBA" id="ARBA00022750"/>
    </source>
</evidence>
<dbReference type="PANTHER" id="PTHR37984">
    <property type="entry name" value="PROTEIN CBG26694"/>
    <property type="match status" value="1"/>
</dbReference>
<keyword evidence="8" id="KW-0255">Endonuclease</keyword>
<dbReference type="GO" id="GO:0003964">
    <property type="term" value="F:RNA-directed DNA polymerase activity"/>
    <property type="evidence" value="ECO:0007669"/>
    <property type="project" value="UniProtKB-KW"/>
</dbReference>
<keyword evidence="4" id="KW-0548">Nucleotidyltransferase</keyword>
<dbReference type="GO" id="GO:0004519">
    <property type="term" value="F:endonuclease activity"/>
    <property type="evidence" value="ECO:0007669"/>
    <property type="project" value="UniProtKB-KW"/>
</dbReference>
<keyword evidence="10" id="KW-0460">Magnesium</keyword>
<dbReference type="GO" id="GO:0046872">
    <property type="term" value="F:metal ion binding"/>
    <property type="evidence" value="ECO:0007669"/>
    <property type="project" value="UniProtKB-KW"/>
</dbReference>
<evidence type="ECO:0000256" key="12">
    <source>
        <dbReference type="ARBA" id="ARBA00022918"/>
    </source>
</evidence>
<feature type="domain" description="Integrase catalytic" evidence="18">
    <location>
        <begin position="194"/>
        <end position="353"/>
    </location>
</feature>
<keyword evidence="5" id="KW-0540">Nuclease</keyword>
<dbReference type="GO" id="GO:0005634">
    <property type="term" value="C:nucleus"/>
    <property type="evidence" value="ECO:0007669"/>
    <property type="project" value="UniProtKB-SubCell"/>
</dbReference>
<evidence type="ECO:0000256" key="10">
    <source>
        <dbReference type="ARBA" id="ARBA00022842"/>
    </source>
</evidence>
<reference evidence="19" key="2">
    <citation type="submission" date="2025-09" db="UniProtKB">
        <authorList>
            <consortium name="Ensembl"/>
        </authorList>
    </citation>
    <scope>IDENTIFICATION</scope>
</reference>
<dbReference type="InterPro" id="IPR043502">
    <property type="entry name" value="DNA/RNA_pol_sf"/>
</dbReference>
<keyword evidence="15" id="KW-0233">DNA recombination</keyword>
<dbReference type="Gene3D" id="1.10.340.70">
    <property type="match status" value="1"/>
</dbReference>
<dbReference type="GO" id="GO:0006508">
    <property type="term" value="P:proteolysis"/>
    <property type="evidence" value="ECO:0007669"/>
    <property type="project" value="UniProtKB-KW"/>
</dbReference>
<evidence type="ECO:0000256" key="14">
    <source>
        <dbReference type="ARBA" id="ARBA00023125"/>
    </source>
</evidence>
<keyword evidence="14" id="KW-0238">DNA-binding</keyword>
<dbReference type="Ensembl" id="ENSNFUT00015021677.1">
    <property type="protein sequence ID" value="ENSNFUP00015020706.1"/>
    <property type="gene ID" value="ENSNFUG00015010034.1"/>
</dbReference>
<name>A0A8C6LI56_NOTFU</name>
<evidence type="ECO:0000256" key="1">
    <source>
        <dbReference type="ARBA" id="ARBA00004123"/>
    </source>
</evidence>
<dbReference type="Gene3D" id="2.40.50.40">
    <property type="match status" value="1"/>
</dbReference>
<evidence type="ECO:0000256" key="6">
    <source>
        <dbReference type="ARBA" id="ARBA00022723"/>
    </source>
</evidence>
<dbReference type="Pfam" id="PF17921">
    <property type="entry name" value="Integrase_H2C2"/>
    <property type="match status" value="1"/>
</dbReference>
<evidence type="ECO:0000256" key="15">
    <source>
        <dbReference type="ARBA" id="ARBA00023172"/>
    </source>
</evidence>
<dbReference type="Pfam" id="PF17917">
    <property type="entry name" value="RT_RNaseH"/>
    <property type="match status" value="1"/>
</dbReference>
<dbReference type="Pfam" id="PF24626">
    <property type="entry name" value="SH3_Tf2-1"/>
    <property type="match status" value="1"/>
</dbReference>
<dbReference type="GO" id="GO:0015074">
    <property type="term" value="P:DNA integration"/>
    <property type="evidence" value="ECO:0007669"/>
    <property type="project" value="UniProtKB-KW"/>
</dbReference>
<organism evidence="19 20">
    <name type="scientific">Nothobranchius furzeri</name>
    <name type="common">Turquoise killifish</name>
    <dbReference type="NCBI Taxonomy" id="105023"/>
    <lineage>
        <taxon>Eukaryota</taxon>
        <taxon>Metazoa</taxon>
        <taxon>Chordata</taxon>
        <taxon>Craniata</taxon>
        <taxon>Vertebrata</taxon>
        <taxon>Euteleostomi</taxon>
        <taxon>Actinopterygii</taxon>
        <taxon>Neopterygii</taxon>
        <taxon>Teleostei</taxon>
        <taxon>Neoteleostei</taxon>
        <taxon>Acanthomorphata</taxon>
        <taxon>Ovalentaria</taxon>
        <taxon>Atherinomorphae</taxon>
        <taxon>Cyprinodontiformes</taxon>
        <taxon>Nothobranchiidae</taxon>
        <taxon>Nothobranchius</taxon>
    </lineage>
</organism>
<dbReference type="Pfam" id="PF00385">
    <property type="entry name" value="Chromo"/>
    <property type="match status" value="1"/>
</dbReference>
<dbReference type="GO" id="GO:0003677">
    <property type="term" value="F:DNA binding"/>
    <property type="evidence" value="ECO:0007669"/>
    <property type="project" value="UniProtKB-KW"/>
</dbReference>
<evidence type="ECO:0000256" key="2">
    <source>
        <dbReference type="ARBA" id="ARBA00022670"/>
    </source>
</evidence>
<dbReference type="InterPro" id="IPR056924">
    <property type="entry name" value="SH3_Tf2-1"/>
</dbReference>
<dbReference type="SUPFAM" id="SSF56672">
    <property type="entry name" value="DNA/RNA polymerases"/>
    <property type="match status" value="1"/>
</dbReference>
<proteinExistence type="predicted"/>